<keyword evidence="3 7" id="KW-0812">Transmembrane</keyword>
<proteinExistence type="predicted"/>
<evidence type="ECO:0000256" key="3">
    <source>
        <dbReference type="ARBA" id="ARBA00022692"/>
    </source>
</evidence>
<dbReference type="Pfam" id="PF12704">
    <property type="entry name" value="MacB_PCD"/>
    <property type="match status" value="1"/>
</dbReference>
<accession>A0A6I4U624</accession>
<dbReference type="Pfam" id="PF02687">
    <property type="entry name" value="FtsX"/>
    <property type="match status" value="1"/>
</dbReference>
<evidence type="ECO:0000256" key="7">
    <source>
        <dbReference type="SAM" id="Phobius"/>
    </source>
</evidence>
<sequence>MIRLAWAYLRDRPLTTALNTLLLAIAVAMLVLLLQFGTHAQDRFQRDARDIDLVVGAKGSPLQLILSSVFHVDQPTGNIPLGSVDLLRRDPAVKSATPLALGDNSDGYRIVGTDQTFFPLYDAQFAEGATFERPMQAVMGAKVAETTGATIGQRFIGSHGLEADEGAQSGHDHAPFTVVGILEPTGGVADRLILTSVESVWDVHGIERDHEGHDHDDDGQDHDHADEGDHQEAADHDHPALQAEGNGLEPEVTALLVRYRNASGAIRIPAMINRQTEMQAAVPAAETARLLDLVGASVDGIRLFAWLLAITGGLAIFVALLGMARNREGDLALLRVMGASRIQVFATVILEGLITAALGAAAGWLGAHGLLALAQANSATLNDLGLTPWHPLPSEGWLLLGVLAIGIVAALFPAWRVYRIDPVKTLARTH</sequence>
<keyword evidence="5 7" id="KW-0472">Membrane</keyword>
<dbReference type="PANTHER" id="PTHR43738">
    <property type="entry name" value="ABC TRANSPORTER, MEMBRANE PROTEIN"/>
    <property type="match status" value="1"/>
</dbReference>
<name>A0A6I4U624_9SPHN</name>
<feature type="region of interest" description="Disordered" evidence="6">
    <location>
        <begin position="208"/>
        <end position="236"/>
    </location>
</feature>
<evidence type="ECO:0000256" key="2">
    <source>
        <dbReference type="ARBA" id="ARBA00022475"/>
    </source>
</evidence>
<gene>
    <name evidence="10" type="ORF">GRI68_09140</name>
</gene>
<evidence type="ECO:0000256" key="4">
    <source>
        <dbReference type="ARBA" id="ARBA00022989"/>
    </source>
</evidence>
<comment type="caution">
    <text evidence="10">The sequence shown here is derived from an EMBL/GenBank/DDBJ whole genome shotgun (WGS) entry which is preliminary data.</text>
</comment>
<keyword evidence="2" id="KW-1003">Cell membrane</keyword>
<evidence type="ECO:0000259" key="9">
    <source>
        <dbReference type="Pfam" id="PF12704"/>
    </source>
</evidence>
<dbReference type="GO" id="GO:0005886">
    <property type="term" value="C:plasma membrane"/>
    <property type="evidence" value="ECO:0007669"/>
    <property type="project" value="UniProtKB-SubCell"/>
</dbReference>
<evidence type="ECO:0000313" key="10">
    <source>
        <dbReference type="EMBL" id="MXP10345.1"/>
    </source>
</evidence>
<feature type="transmembrane region" description="Helical" evidence="7">
    <location>
        <begin position="397"/>
        <end position="418"/>
    </location>
</feature>
<organism evidence="10 11">
    <name type="scientific">Alteriqipengyuania halimionae</name>
    <dbReference type="NCBI Taxonomy" id="1926630"/>
    <lineage>
        <taxon>Bacteria</taxon>
        <taxon>Pseudomonadati</taxon>
        <taxon>Pseudomonadota</taxon>
        <taxon>Alphaproteobacteria</taxon>
        <taxon>Sphingomonadales</taxon>
        <taxon>Erythrobacteraceae</taxon>
        <taxon>Alteriqipengyuania</taxon>
    </lineage>
</organism>
<feature type="domain" description="ABC3 transporter permease C-terminal" evidence="8">
    <location>
        <begin position="303"/>
        <end position="422"/>
    </location>
</feature>
<dbReference type="Proteomes" id="UP000429229">
    <property type="component" value="Unassembled WGS sequence"/>
</dbReference>
<dbReference type="AlphaFoldDB" id="A0A6I4U624"/>
<evidence type="ECO:0000256" key="5">
    <source>
        <dbReference type="ARBA" id="ARBA00023136"/>
    </source>
</evidence>
<evidence type="ECO:0000259" key="8">
    <source>
        <dbReference type="Pfam" id="PF02687"/>
    </source>
</evidence>
<evidence type="ECO:0000256" key="6">
    <source>
        <dbReference type="SAM" id="MobiDB-lite"/>
    </source>
</evidence>
<evidence type="ECO:0000313" key="11">
    <source>
        <dbReference type="Proteomes" id="UP000429229"/>
    </source>
</evidence>
<evidence type="ECO:0000256" key="1">
    <source>
        <dbReference type="ARBA" id="ARBA00004651"/>
    </source>
</evidence>
<feature type="transmembrane region" description="Helical" evidence="7">
    <location>
        <begin position="344"/>
        <end position="365"/>
    </location>
</feature>
<protein>
    <submittedName>
        <fullName evidence="10">FtsX-like permease family protein</fullName>
    </submittedName>
</protein>
<feature type="domain" description="MacB-like periplasmic core" evidence="9">
    <location>
        <begin position="16"/>
        <end position="199"/>
    </location>
</feature>
<keyword evidence="4 7" id="KW-1133">Transmembrane helix</keyword>
<dbReference type="PANTHER" id="PTHR43738:SF2">
    <property type="entry name" value="ABC TRANSPORTER PERMEASE"/>
    <property type="match status" value="1"/>
</dbReference>
<dbReference type="OrthoDB" id="9784014at2"/>
<dbReference type="InterPro" id="IPR051125">
    <property type="entry name" value="ABC-4/HrtB_transporter"/>
</dbReference>
<dbReference type="InterPro" id="IPR003838">
    <property type="entry name" value="ABC3_permease_C"/>
</dbReference>
<comment type="subcellular location">
    <subcellularLocation>
        <location evidence="1">Cell membrane</location>
        <topology evidence="1">Multi-pass membrane protein</topology>
    </subcellularLocation>
</comment>
<feature type="transmembrane region" description="Helical" evidence="7">
    <location>
        <begin position="303"/>
        <end position="323"/>
    </location>
</feature>
<dbReference type="EMBL" id="WTYR01000001">
    <property type="protein sequence ID" value="MXP10345.1"/>
    <property type="molecule type" value="Genomic_DNA"/>
</dbReference>
<dbReference type="InterPro" id="IPR025857">
    <property type="entry name" value="MacB_PCD"/>
</dbReference>
<reference evidence="10 11" key="1">
    <citation type="submission" date="2019-12" db="EMBL/GenBank/DDBJ databases">
        <title>Genomic-based taxomic classification of the family Erythrobacteraceae.</title>
        <authorList>
            <person name="Xu L."/>
        </authorList>
    </citation>
    <scope>NUCLEOTIDE SEQUENCE [LARGE SCALE GENOMIC DNA]</scope>
    <source>
        <strain evidence="10 11">LMG 29519</strain>
    </source>
</reference>
<keyword evidence="11" id="KW-1185">Reference proteome</keyword>
<dbReference type="RefSeq" id="WP_160616962.1">
    <property type="nucleotide sequence ID" value="NZ_WTYR01000001.1"/>
</dbReference>